<dbReference type="PANTHER" id="PTHR48097:SF5">
    <property type="entry name" value="LOW SPECIFICITY L-THREONINE ALDOLASE"/>
    <property type="match status" value="1"/>
</dbReference>
<evidence type="ECO:0000256" key="3">
    <source>
        <dbReference type="ARBA" id="ARBA00022898"/>
    </source>
</evidence>
<reference evidence="6" key="1">
    <citation type="submission" date="2023-07" db="EMBL/GenBank/DDBJ databases">
        <title>Novel Mycoplasma species identified in domestic and wild animals.</title>
        <authorList>
            <person name="Volokhov D.V."/>
            <person name="Furtak V.A."/>
            <person name="Zagorodnyaya T.A."/>
        </authorList>
    </citation>
    <scope>NUCLEOTIDE SEQUENCE [LARGE SCALE GENOMIC DNA]</scope>
    <source>
        <strain evidence="6">92-19</strain>
    </source>
</reference>
<evidence type="ECO:0000313" key="6">
    <source>
        <dbReference type="Proteomes" id="UP001209076"/>
    </source>
</evidence>
<evidence type="ECO:0000256" key="1">
    <source>
        <dbReference type="ARBA" id="ARBA00001933"/>
    </source>
</evidence>
<evidence type="ECO:0000313" key="5">
    <source>
        <dbReference type="EMBL" id="MCU0104952.1"/>
    </source>
</evidence>
<proteinExistence type="inferred from homology"/>
<sequence length="337" mass="37614">MISFKNDYSEIGHPRILELLQKYSETQFNGYGLDVLSNQVKNRIQALLKTPVDIHFLVGGTITNKVLISHVLKPYEAVISADTGHIFVHETGAIESTGHQIILVPNESGKLSPETIDPIYQTYTDEHRVIPKMVYISNATETGTYYSKAELSVLYHYCQSKGLYLFLDGARLGVALAASKLTLEDIALYTDVFYIGGTKNGAMLGEALVVKNDILKPHIRYSIKQSGGLLAKGFIAALQFEALFQDNLFFELGNHANQMAIQLTKGLNALGIQPLYPVLTNQIFIDLKSNVVDQLLKSYAFEIWTDKGSIKTIRLVTSWFTKPEMIESLLTNLKHLL</sequence>
<dbReference type="RefSeq" id="WP_262096212.1">
    <property type="nucleotide sequence ID" value="NZ_JAOEGN010000007.1"/>
</dbReference>
<keyword evidence="5" id="KW-0456">Lyase</keyword>
<comment type="cofactor">
    <cofactor evidence="1">
        <name>pyridoxal 5'-phosphate</name>
        <dbReference type="ChEBI" id="CHEBI:597326"/>
    </cofactor>
</comment>
<dbReference type="InterPro" id="IPR015421">
    <property type="entry name" value="PyrdxlP-dep_Trfase_major"/>
</dbReference>
<dbReference type="SUPFAM" id="SSF53383">
    <property type="entry name" value="PLP-dependent transferases"/>
    <property type="match status" value="1"/>
</dbReference>
<comment type="similarity">
    <text evidence="2">Belongs to the threonine aldolase family.</text>
</comment>
<dbReference type="PANTHER" id="PTHR48097">
    <property type="entry name" value="L-THREONINE ALDOLASE-RELATED"/>
    <property type="match status" value="1"/>
</dbReference>
<protein>
    <submittedName>
        <fullName evidence="5">Beta-eliminating lyase-related protein</fullName>
    </submittedName>
</protein>
<dbReference type="Gene3D" id="3.90.1150.10">
    <property type="entry name" value="Aspartate Aminotransferase, domain 1"/>
    <property type="match status" value="1"/>
</dbReference>
<dbReference type="Gene3D" id="3.40.640.10">
    <property type="entry name" value="Type I PLP-dependent aspartate aminotransferase-like (Major domain)"/>
    <property type="match status" value="1"/>
</dbReference>
<keyword evidence="6" id="KW-1185">Reference proteome</keyword>
<dbReference type="Proteomes" id="UP001209076">
    <property type="component" value="Unassembled WGS sequence"/>
</dbReference>
<comment type="caution">
    <text evidence="5">The sequence shown here is derived from an EMBL/GenBank/DDBJ whole genome shotgun (WGS) entry which is preliminary data.</text>
</comment>
<dbReference type="EMBL" id="JAOEGN010000007">
    <property type="protein sequence ID" value="MCU0104952.1"/>
    <property type="molecule type" value="Genomic_DNA"/>
</dbReference>
<accession>A0ABT2PVJ2</accession>
<dbReference type="InterPro" id="IPR015422">
    <property type="entry name" value="PyrdxlP-dep_Trfase_small"/>
</dbReference>
<dbReference type="InterPro" id="IPR015424">
    <property type="entry name" value="PyrdxlP-dep_Trfase"/>
</dbReference>
<organism evidence="5 6">
    <name type="scientific">Paracholeplasma vituli</name>
    <dbReference type="NCBI Taxonomy" id="69473"/>
    <lineage>
        <taxon>Bacteria</taxon>
        <taxon>Bacillati</taxon>
        <taxon>Mycoplasmatota</taxon>
        <taxon>Mollicutes</taxon>
        <taxon>Acholeplasmatales</taxon>
        <taxon>Acholeplasmataceae</taxon>
        <taxon>Paracholeplasma</taxon>
    </lineage>
</organism>
<gene>
    <name evidence="5" type="ORF">N7603_04705</name>
</gene>
<keyword evidence="3" id="KW-0663">Pyridoxal phosphate</keyword>
<dbReference type="InterPro" id="IPR001597">
    <property type="entry name" value="ArAA_b-elim_lyase/Thr_aldolase"/>
</dbReference>
<dbReference type="Pfam" id="PF01212">
    <property type="entry name" value="Beta_elim_lyase"/>
    <property type="match status" value="1"/>
</dbReference>
<evidence type="ECO:0000259" key="4">
    <source>
        <dbReference type="Pfam" id="PF01212"/>
    </source>
</evidence>
<feature type="domain" description="Aromatic amino acid beta-eliminating lyase/threonine aldolase" evidence="4">
    <location>
        <begin position="31"/>
        <end position="288"/>
    </location>
</feature>
<dbReference type="GO" id="GO:0016829">
    <property type="term" value="F:lyase activity"/>
    <property type="evidence" value="ECO:0007669"/>
    <property type="project" value="UniProtKB-KW"/>
</dbReference>
<evidence type="ECO:0000256" key="2">
    <source>
        <dbReference type="ARBA" id="ARBA00006966"/>
    </source>
</evidence>
<name>A0ABT2PVJ2_9MOLU</name>